<dbReference type="SUPFAM" id="SSF52980">
    <property type="entry name" value="Restriction endonuclease-like"/>
    <property type="match status" value="1"/>
</dbReference>
<evidence type="ECO:0000313" key="3">
    <source>
        <dbReference type="EMBL" id="MBK6299981.1"/>
    </source>
</evidence>
<comment type="caution">
    <text evidence="4">The sequence shown here is derived from an EMBL/GenBank/DDBJ whole genome shotgun (WGS) entry which is preliminary data.</text>
</comment>
<dbReference type="AlphaFoldDB" id="A0A935IN85"/>
<dbReference type="GO" id="GO:0003677">
    <property type="term" value="F:DNA binding"/>
    <property type="evidence" value="ECO:0007669"/>
    <property type="project" value="InterPro"/>
</dbReference>
<dbReference type="InterPro" id="IPR011335">
    <property type="entry name" value="Restrct_endonuc-II-like"/>
</dbReference>
<dbReference type="Pfam" id="PF14338">
    <property type="entry name" value="Mrr_N"/>
    <property type="match status" value="1"/>
</dbReference>
<dbReference type="EMBL" id="JADIXZ010000001">
    <property type="protein sequence ID" value="MBK6299981.1"/>
    <property type="molecule type" value="Genomic_DNA"/>
</dbReference>
<keyword evidence="4" id="KW-0255">Endonuclease</keyword>
<name>A0A935IN85_9MICO</name>
<organism evidence="4 7">
    <name type="scientific">Candidatus Phosphoribacter hodrii</name>
    <dbReference type="NCBI Taxonomy" id="2953743"/>
    <lineage>
        <taxon>Bacteria</taxon>
        <taxon>Bacillati</taxon>
        <taxon>Actinomycetota</taxon>
        <taxon>Actinomycetes</taxon>
        <taxon>Micrococcales</taxon>
        <taxon>Dermatophilaceae</taxon>
        <taxon>Candidatus Phosphoribacter</taxon>
    </lineage>
</organism>
<evidence type="ECO:0000313" key="7">
    <source>
        <dbReference type="Proteomes" id="UP000726105"/>
    </source>
</evidence>
<keyword evidence="4" id="KW-0540">Nuclease</keyword>
<dbReference type="PANTHER" id="PTHR30015:SF7">
    <property type="entry name" value="TYPE IV METHYL-DIRECTED RESTRICTION ENZYME ECOKMRR"/>
    <property type="match status" value="1"/>
</dbReference>
<dbReference type="InterPro" id="IPR011856">
    <property type="entry name" value="tRNA_endonuc-like_dom_sf"/>
</dbReference>
<feature type="domain" description="Restriction system protein Mrr-like N-terminal" evidence="2">
    <location>
        <begin position="7"/>
        <end position="91"/>
    </location>
</feature>
<dbReference type="InterPro" id="IPR025745">
    <property type="entry name" value="Mrr-like_N_dom"/>
</dbReference>
<feature type="domain" description="Restriction endonuclease type IV Mrr" evidence="1">
    <location>
        <begin position="164"/>
        <end position="281"/>
    </location>
</feature>
<dbReference type="GO" id="GO:0015666">
    <property type="term" value="F:restriction endodeoxyribonuclease activity"/>
    <property type="evidence" value="ECO:0007669"/>
    <property type="project" value="TreeGrafter"/>
</dbReference>
<dbReference type="InterPro" id="IPR052906">
    <property type="entry name" value="Type_IV_Methyl-Rstrct_Enzyme"/>
</dbReference>
<reference evidence="6 7" key="1">
    <citation type="submission" date="2020-10" db="EMBL/GenBank/DDBJ databases">
        <title>Connecting structure to function with the recovery of over 1000 high-quality activated sludge metagenome-assembled genomes encoding full-length rRNA genes using long-read sequencing.</title>
        <authorList>
            <person name="Singleton C.M."/>
            <person name="Petriglieri F."/>
            <person name="Kristensen J.M."/>
            <person name="Kirkegaard R.H."/>
            <person name="Michaelsen T.Y."/>
            <person name="Andersen M.H."/>
            <person name="Karst S.M."/>
            <person name="Dueholm M.S."/>
            <person name="Nielsen P.H."/>
            <person name="Albertsen M."/>
        </authorList>
    </citation>
    <scope>NUCLEOTIDE SEQUENCE [LARGE SCALE GENOMIC DNA]</scope>
    <source>
        <strain evidence="3">AalE_18-Q3-R2-46_BAT3C.188</strain>
        <strain evidence="4">Ega_18-Q3-R5-49_MAXAC.001</strain>
        <strain evidence="5">Ribe_18-Q3-R11-54_MAXAC.001</strain>
    </source>
</reference>
<dbReference type="Pfam" id="PF04471">
    <property type="entry name" value="Mrr_cat"/>
    <property type="match status" value="1"/>
</dbReference>
<dbReference type="Gene3D" id="3.40.1350.10">
    <property type="match status" value="1"/>
</dbReference>
<evidence type="ECO:0000259" key="1">
    <source>
        <dbReference type="Pfam" id="PF04471"/>
    </source>
</evidence>
<dbReference type="EMBL" id="JADJIB010000003">
    <property type="protein sequence ID" value="MBK7273413.1"/>
    <property type="molecule type" value="Genomic_DNA"/>
</dbReference>
<keyword evidence="4" id="KW-0378">Hydrolase</keyword>
<dbReference type="Proteomes" id="UP000726105">
    <property type="component" value="Unassembled WGS sequence"/>
</dbReference>
<evidence type="ECO:0000259" key="2">
    <source>
        <dbReference type="Pfam" id="PF14338"/>
    </source>
</evidence>
<evidence type="ECO:0000313" key="6">
    <source>
        <dbReference type="Proteomes" id="UP000718281"/>
    </source>
</evidence>
<evidence type="ECO:0000313" key="5">
    <source>
        <dbReference type="EMBL" id="MBL0005488.1"/>
    </source>
</evidence>
<evidence type="ECO:0000313" key="4">
    <source>
        <dbReference type="EMBL" id="MBK7273413.1"/>
    </source>
</evidence>
<gene>
    <name evidence="3" type="ORF">IPF40_02625</name>
    <name evidence="4" type="ORF">IPI13_09680</name>
    <name evidence="5" type="ORF">IPP00_16475</name>
</gene>
<sequence length="305" mass="32541">MTEMPTWEGFMVPCLSALSDSSTRSRREMNVQVAALVGLTNENRAVLLGSGQPQFANRIGWALSQLARVGALAKPSRGHYRITDAGREVLAAFPEGVTEKQLDSLGSDPTSAIQPYVASTRQQPSLAAATADRSPLDPTEQVEQGISRIHADVAAELLTRLCAQDPTFFESAVVKLLLAMGYGGVGGRGLTTSRSNDGGIDGVIDQDVLGLSKVYVQAKRYAPGNSVQRPELQGFVGALSGKADSGVFFTTSTFTAGAVEWADRVPARVILVDGQQLATLMIRYKVGVQVKDTYAVVEVDEDFFA</sequence>
<dbReference type="EMBL" id="JADKGK010000027">
    <property type="protein sequence ID" value="MBL0005488.1"/>
    <property type="molecule type" value="Genomic_DNA"/>
</dbReference>
<dbReference type="Proteomes" id="UP000886632">
    <property type="component" value="Unassembled WGS sequence"/>
</dbReference>
<accession>A0A935IN85</accession>
<proteinExistence type="predicted"/>
<dbReference type="InterPro" id="IPR007560">
    <property type="entry name" value="Restrct_endonuc_IV_Mrr"/>
</dbReference>
<dbReference type="Proteomes" id="UP000718281">
    <property type="component" value="Unassembled WGS sequence"/>
</dbReference>
<dbReference type="GO" id="GO:0009307">
    <property type="term" value="P:DNA restriction-modification system"/>
    <property type="evidence" value="ECO:0007669"/>
    <property type="project" value="InterPro"/>
</dbReference>
<protein>
    <submittedName>
        <fullName evidence="4">Restriction endonuclease</fullName>
    </submittedName>
</protein>
<dbReference type="PANTHER" id="PTHR30015">
    <property type="entry name" value="MRR RESTRICTION SYSTEM PROTEIN"/>
    <property type="match status" value="1"/>
</dbReference>